<keyword evidence="9" id="KW-0255">Endonuclease</keyword>
<comment type="caution">
    <text evidence="9">The sequence shown here is derived from an EMBL/GenBank/DDBJ whole genome shotgun (WGS) entry which is preliminary data.</text>
</comment>
<proteinExistence type="inferred from homology"/>
<comment type="subcellular location">
    <subcellularLocation>
        <location evidence="2">Nucleus</location>
    </subcellularLocation>
</comment>
<dbReference type="InterPro" id="IPR027806">
    <property type="entry name" value="HARBI1_dom"/>
</dbReference>
<evidence type="ECO:0000313" key="9">
    <source>
        <dbReference type="EMBL" id="KAK9679331.1"/>
    </source>
</evidence>
<evidence type="ECO:0000256" key="6">
    <source>
        <dbReference type="ARBA" id="ARBA00022801"/>
    </source>
</evidence>
<keyword evidence="5" id="KW-0479">Metal-binding</keyword>
<accession>A0AAW1HS16</accession>
<sequence length="262" mass="30251">MRKATFYSLLHVILDNDEYSLLKKKYRGGHFPIVPEKSLLIFIWGGHFPIVPEKSLLIFIWYISTQDTLLAIGDRFGIVSSTVMQIINNLLYIILSLRNKYIVWPKTEEEFEFIGNGFRRYPGVIGAVDGTHIPLKVPTNQHDSYINRHQQHSINLMAVCNADKVFTYVFVGFPGSAHDSRVFSNSILVQNIERYGANKYFKDCERYHLVGDSAFPIKQWLMTPYKENHVLNQAKYHHNHCLSGARICIEHAFGLLKKKTTC</sequence>
<dbReference type="GO" id="GO:0004519">
    <property type="term" value="F:endonuclease activity"/>
    <property type="evidence" value="ECO:0007669"/>
    <property type="project" value="UniProtKB-KW"/>
</dbReference>
<dbReference type="GO" id="GO:0005634">
    <property type="term" value="C:nucleus"/>
    <property type="evidence" value="ECO:0007669"/>
    <property type="project" value="UniProtKB-SubCell"/>
</dbReference>
<keyword evidence="10" id="KW-1185">Reference proteome</keyword>
<dbReference type="InterPro" id="IPR045249">
    <property type="entry name" value="HARBI1-like"/>
</dbReference>
<dbReference type="PANTHER" id="PTHR22930:SF85">
    <property type="entry name" value="GH03217P-RELATED"/>
    <property type="match status" value="1"/>
</dbReference>
<evidence type="ECO:0000256" key="4">
    <source>
        <dbReference type="ARBA" id="ARBA00022722"/>
    </source>
</evidence>
<evidence type="ECO:0000259" key="8">
    <source>
        <dbReference type="Pfam" id="PF13359"/>
    </source>
</evidence>
<comment type="cofactor">
    <cofactor evidence="1">
        <name>a divalent metal cation</name>
        <dbReference type="ChEBI" id="CHEBI:60240"/>
    </cofactor>
</comment>
<evidence type="ECO:0000256" key="5">
    <source>
        <dbReference type="ARBA" id="ARBA00022723"/>
    </source>
</evidence>
<name>A0AAW1HS16_POPJA</name>
<protein>
    <submittedName>
        <fullName evidence="9">DDE superfamily endonuclease</fullName>
    </submittedName>
</protein>
<gene>
    <name evidence="9" type="ORF">QE152_g40111</name>
</gene>
<feature type="domain" description="DDE Tnp4" evidence="8">
    <location>
        <begin position="128"/>
        <end position="259"/>
    </location>
</feature>
<keyword evidence="6" id="KW-0378">Hydrolase</keyword>
<evidence type="ECO:0000256" key="1">
    <source>
        <dbReference type="ARBA" id="ARBA00001968"/>
    </source>
</evidence>
<dbReference type="GO" id="GO:0016787">
    <property type="term" value="F:hydrolase activity"/>
    <property type="evidence" value="ECO:0007669"/>
    <property type="project" value="UniProtKB-KW"/>
</dbReference>
<dbReference type="Pfam" id="PF13359">
    <property type="entry name" value="DDE_Tnp_4"/>
    <property type="match status" value="1"/>
</dbReference>
<dbReference type="PANTHER" id="PTHR22930">
    <property type="match status" value="1"/>
</dbReference>
<dbReference type="Proteomes" id="UP001458880">
    <property type="component" value="Unassembled WGS sequence"/>
</dbReference>
<keyword evidence="4" id="KW-0540">Nuclease</keyword>
<comment type="similarity">
    <text evidence="3">Belongs to the HARBI1 family.</text>
</comment>
<evidence type="ECO:0000256" key="7">
    <source>
        <dbReference type="ARBA" id="ARBA00023242"/>
    </source>
</evidence>
<reference evidence="9 10" key="1">
    <citation type="journal article" date="2024" name="BMC Genomics">
        <title>De novo assembly and annotation of Popillia japonica's genome with initial clues to its potential as an invasive pest.</title>
        <authorList>
            <person name="Cucini C."/>
            <person name="Boschi S."/>
            <person name="Funari R."/>
            <person name="Cardaioli E."/>
            <person name="Iannotti N."/>
            <person name="Marturano G."/>
            <person name="Paoli F."/>
            <person name="Bruttini M."/>
            <person name="Carapelli A."/>
            <person name="Frati F."/>
            <person name="Nardi F."/>
        </authorList>
    </citation>
    <scope>NUCLEOTIDE SEQUENCE [LARGE SCALE GENOMIC DNA]</scope>
    <source>
        <strain evidence="9">DMR45628</strain>
    </source>
</reference>
<dbReference type="AlphaFoldDB" id="A0AAW1HS16"/>
<dbReference type="EMBL" id="JASPKY010001040">
    <property type="protein sequence ID" value="KAK9679331.1"/>
    <property type="molecule type" value="Genomic_DNA"/>
</dbReference>
<evidence type="ECO:0000256" key="3">
    <source>
        <dbReference type="ARBA" id="ARBA00006958"/>
    </source>
</evidence>
<evidence type="ECO:0000256" key="2">
    <source>
        <dbReference type="ARBA" id="ARBA00004123"/>
    </source>
</evidence>
<dbReference type="GO" id="GO:0046872">
    <property type="term" value="F:metal ion binding"/>
    <property type="evidence" value="ECO:0007669"/>
    <property type="project" value="UniProtKB-KW"/>
</dbReference>
<evidence type="ECO:0000313" key="10">
    <source>
        <dbReference type="Proteomes" id="UP001458880"/>
    </source>
</evidence>
<keyword evidence="7" id="KW-0539">Nucleus</keyword>
<organism evidence="9 10">
    <name type="scientific">Popillia japonica</name>
    <name type="common">Japanese beetle</name>
    <dbReference type="NCBI Taxonomy" id="7064"/>
    <lineage>
        <taxon>Eukaryota</taxon>
        <taxon>Metazoa</taxon>
        <taxon>Ecdysozoa</taxon>
        <taxon>Arthropoda</taxon>
        <taxon>Hexapoda</taxon>
        <taxon>Insecta</taxon>
        <taxon>Pterygota</taxon>
        <taxon>Neoptera</taxon>
        <taxon>Endopterygota</taxon>
        <taxon>Coleoptera</taxon>
        <taxon>Polyphaga</taxon>
        <taxon>Scarabaeiformia</taxon>
        <taxon>Scarabaeidae</taxon>
        <taxon>Rutelinae</taxon>
        <taxon>Popillia</taxon>
    </lineage>
</organism>